<comment type="caution">
    <text evidence="1">The sequence shown here is derived from an EMBL/GenBank/DDBJ whole genome shotgun (WGS) entry which is preliminary data.</text>
</comment>
<protein>
    <submittedName>
        <fullName evidence="1">Uncharacterized protein</fullName>
    </submittedName>
</protein>
<dbReference type="RefSeq" id="WP_190826345.1">
    <property type="nucleotide sequence ID" value="NZ_CAWPPI010000034.1"/>
</dbReference>
<name>A0A8J6XJP4_9CYAN</name>
<evidence type="ECO:0000313" key="2">
    <source>
        <dbReference type="Proteomes" id="UP000629098"/>
    </source>
</evidence>
<accession>A0A8J6XJP4</accession>
<dbReference type="AlphaFoldDB" id="A0A8J6XJP4"/>
<proteinExistence type="predicted"/>
<dbReference type="Proteomes" id="UP000629098">
    <property type="component" value="Unassembled WGS sequence"/>
</dbReference>
<dbReference type="EMBL" id="JACXAE010000034">
    <property type="protein sequence ID" value="MBD2772056.1"/>
    <property type="molecule type" value="Genomic_DNA"/>
</dbReference>
<reference evidence="1" key="1">
    <citation type="submission" date="2020-09" db="EMBL/GenBank/DDBJ databases">
        <title>Iningainema tapete sp. nov. (Scytonemataceae, Cyanobacteria) from greenhouses in central Florida (USA) produces two types of nodularin with biosynthetic potential for microcystin-LR and anabaenopeptins.</title>
        <authorList>
            <person name="Berthold D.E."/>
            <person name="Lefler F.W."/>
            <person name="Huang I.-S."/>
            <person name="Abdulla H."/>
            <person name="Zimba P.V."/>
            <person name="Laughinghouse H.D. IV."/>
        </authorList>
    </citation>
    <scope>NUCLEOTIDE SEQUENCE</scope>
    <source>
        <strain evidence="1">BLCCT55</strain>
    </source>
</reference>
<organism evidence="1 2">
    <name type="scientific">Iningainema tapete BLCC-T55</name>
    <dbReference type="NCBI Taxonomy" id="2748662"/>
    <lineage>
        <taxon>Bacteria</taxon>
        <taxon>Bacillati</taxon>
        <taxon>Cyanobacteriota</taxon>
        <taxon>Cyanophyceae</taxon>
        <taxon>Nostocales</taxon>
        <taxon>Scytonemataceae</taxon>
        <taxon>Iningainema tapete</taxon>
    </lineage>
</organism>
<gene>
    <name evidence="1" type="ORF">ICL16_08125</name>
</gene>
<sequence>MLDYKQSLPGGINPFELPSIDLSERATLSPIAAVYYCIGEDDRILFIDCTRNLNQKWIANKQYTHLATIAGVRIAWLEVDEPDELEGIKQAMIEYWEPMLNDWRYKLQQIRDLTIDGWHDFQKVNLEIWATYRDAVMPTPVPEEIATVYRKAIKDAADEFKKVKSQERRQQLERLRTEIRELERNGFVPPAGCYLSTYKVKKPYGTYEYWKLWSKYPVFPARMNSLQAAYWQSQGKDYMKEGKVKTMHLGRTDSITYNLAVQGLQTRKRIEGLQREIEVLLWSLDDEEEE</sequence>
<evidence type="ECO:0000313" key="1">
    <source>
        <dbReference type="EMBL" id="MBD2772056.1"/>
    </source>
</evidence>
<keyword evidence="2" id="KW-1185">Reference proteome</keyword>